<reference evidence="10 11" key="1">
    <citation type="submission" date="2018-06" db="EMBL/GenBank/DDBJ databases">
        <authorList>
            <consortium name="Pathogen Informatics"/>
            <person name="Doyle S."/>
        </authorList>
    </citation>
    <scope>NUCLEOTIDE SEQUENCE [LARGE SCALE GENOMIC DNA]</scope>
    <source>
        <strain evidence="10 11">NCTC13163</strain>
    </source>
</reference>
<keyword evidence="5 9" id="KW-0812">Transmembrane</keyword>
<evidence type="ECO:0000256" key="8">
    <source>
        <dbReference type="ARBA" id="ARBA00023143"/>
    </source>
</evidence>
<comment type="similarity">
    <text evidence="2 9">Belongs to the FliQ/MopD/SpaQ family.</text>
</comment>
<evidence type="ECO:0000256" key="7">
    <source>
        <dbReference type="ARBA" id="ARBA00023136"/>
    </source>
</evidence>
<evidence type="ECO:0000256" key="3">
    <source>
        <dbReference type="ARBA" id="ARBA00021718"/>
    </source>
</evidence>
<proteinExistence type="inferred from homology"/>
<keyword evidence="10" id="KW-0969">Cilium</keyword>
<dbReference type="Pfam" id="PF01313">
    <property type="entry name" value="Bac_export_3"/>
    <property type="match status" value="1"/>
</dbReference>
<dbReference type="STRING" id="1397694.GCA_000702585_02319"/>
<evidence type="ECO:0000313" key="10">
    <source>
        <dbReference type="EMBL" id="STO08452.1"/>
    </source>
</evidence>
<dbReference type="InterPro" id="IPR006305">
    <property type="entry name" value="FliQ"/>
</dbReference>
<keyword evidence="10" id="KW-0282">Flagellum</keyword>
<keyword evidence="4 9" id="KW-1003">Cell membrane</keyword>
<keyword evidence="6 9" id="KW-1133">Transmembrane helix</keyword>
<dbReference type="PIRSF" id="PIRSF004669">
    <property type="entry name" value="FliQ"/>
    <property type="match status" value="1"/>
</dbReference>
<dbReference type="OrthoDB" id="9806440at2"/>
<keyword evidence="8 9" id="KW-0975">Bacterial flagellum</keyword>
<evidence type="ECO:0000256" key="4">
    <source>
        <dbReference type="ARBA" id="ARBA00022475"/>
    </source>
</evidence>
<dbReference type="GO" id="GO:0044780">
    <property type="term" value="P:bacterial-type flagellum assembly"/>
    <property type="evidence" value="ECO:0007669"/>
    <property type="project" value="InterPro"/>
</dbReference>
<dbReference type="PANTHER" id="PTHR34040:SF2">
    <property type="entry name" value="FLAGELLAR BIOSYNTHETIC PROTEIN FLIQ"/>
    <property type="match status" value="1"/>
</dbReference>
<feature type="transmembrane region" description="Helical" evidence="9">
    <location>
        <begin position="51"/>
        <end position="70"/>
    </location>
</feature>
<dbReference type="PRINTS" id="PR00952">
    <property type="entry name" value="TYPE3IMQPROT"/>
</dbReference>
<dbReference type="Proteomes" id="UP000254060">
    <property type="component" value="Unassembled WGS sequence"/>
</dbReference>
<evidence type="ECO:0000256" key="6">
    <source>
        <dbReference type="ARBA" id="ARBA00022989"/>
    </source>
</evidence>
<name>A0A377FUF1_9BACL</name>
<evidence type="ECO:0000313" key="11">
    <source>
        <dbReference type="Proteomes" id="UP000254060"/>
    </source>
</evidence>
<protein>
    <recommendedName>
        <fullName evidence="3 9">Flagellar biosynthetic protein FliQ</fullName>
    </recommendedName>
</protein>
<comment type="function">
    <text evidence="9">Role in flagellar biosynthesis.</text>
</comment>
<feature type="transmembrane region" description="Helical" evidence="9">
    <location>
        <begin position="20"/>
        <end position="39"/>
    </location>
</feature>
<evidence type="ECO:0000256" key="9">
    <source>
        <dbReference type="RuleBase" id="RU364090"/>
    </source>
</evidence>
<dbReference type="GO" id="GO:0009425">
    <property type="term" value="C:bacterial-type flagellum basal body"/>
    <property type="evidence" value="ECO:0007669"/>
    <property type="project" value="UniProtKB-SubCell"/>
</dbReference>
<evidence type="ECO:0000256" key="1">
    <source>
        <dbReference type="ARBA" id="ARBA00004651"/>
    </source>
</evidence>
<accession>A0A377FUF1</accession>
<dbReference type="GO" id="GO:0009306">
    <property type="term" value="P:protein secretion"/>
    <property type="evidence" value="ECO:0007669"/>
    <property type="project" value="InterPro"/>
</dbReference>
<dbReference type="GO" id="GO:0005886">
    <property type="term" value="C:plasma membrane"/>
    <property type="evidence" value="ECO:0007669"/>
    <property type="project" value="UniProtKB-SubCell"/>
</dbReference>
<evidence type="ECO:0000256" key="2">
    <source>
        <dbReference type="ARBA" id="ARBA00006156"/>
    </source>
</evidence>
<comment type="subcellular location">
    <subcellularLocation>
        <location evidence="1 9">Cell membrane</location>
        <topology evidence="1">Multi-pass membrane protein</topology>
    </subcellularLocation>
    <subcellularLocation>
        <location evidence="9">Bacterial flagellum basal body</location>
    </subcellularLocation>
</comment>
<gene>
    <name evidence="9 10" type="primary">fliQ</name>
    <name evidence="10" type="ORF">NCTC13163_01823</name>
</gene>
<keyword evidence="10" id="KW-0966">Cell projection</keyword>
<dbReference type="PANTHER" id="PTHR34040">
    <property type="entry name" value="FLAGELLAR BIOSYNTHETIC PROTEIN FLIQ"/>
    <property type="match status" value="1"/>
</dbReference>
<dbReference type="EMBL" id="UGGP01000001">
    <property type="protein sequence ID" value="STO08452.1"/>
    <property type="molecule type" value="Genomic_DNA"/>
</dbReference>
<dbReference type="RefSeq" id="WP_024370117.1">
    <property type="nucleotide sequence ID" value="NZ_UGGP01000001.1"/>
</dbReference>
<sequence>MTQEMVIYLATESVWTLLKIAMPLLLISLVVGLVISILQATTQIQEQTLSFVPKIVSVFIGLVVFGPWMLQQIEGFTRMIFELMVEVASK</sequence>
<dbReference type="AlphaFoldDB" id="A0A377FUF1"/>
<organism evidence="10 11">
    <name type="scientific">Exiguobacterium aurantiacum</name>
    <dbReference type="NCBI Taxonomy" id="33987"/>
    <lineage>
        <taxon>Bacteria</taxon>
        <taxon>Bacillati</taxon>
        <taxon>Bacillota</taxon>
        <taxon>Bacilli</taxon>
        <taxon>Bacillales</taxon>
        <taxon>Bacillales Family XII. Incertae Sedis</taxon>
        <taxon>Exiguobacterium</taxon>
    </lineage>
</organism>
<keyword evidence="7 9" id="KW-0472">Membrane</keyword>
<evidence type="ECO:0000256" key="5">
    <source>
        <dbReference type="ARBA" id="ARBA00022692"/>
    </source>
</evidence>
<dbReference type="NCBIfam" id="TIGR01402">
    <property type="entry name" value="fliQ"/>
    <property type="match status" value="1"/>
</dbReference>
<dbReference type="InterPro" id="IPR002191">
    <property type="entry name" value="Bac_export_3"/>
</dbReference>